<keyword evidence="2" id="KW-0472">Membrane</keyword>
<dbReference type="EMBL" id="JAIZAY010000023">
    <property type="protein sequence ID" value="KAJ8019475.1"/>
    <property type="molecule type" value="Genomic_DNA"/>
</dbReference>
<keyword evidence="2" id="KW-0812">Transmembrane</keyword>
<proteinExistence type="predicted"/>
<evidence type="ECO:0000256" key="1">
    <source>
        <dbReference type="SAM" id="MobiDB-lite"/>
    </source>
</evidence>
<feature type="region of interest" description="Disordered" evidence="1">
    <location>
        <begin position="432"/>
        <end position="473"/>
    </location>
</feature>
<evidence type="ECO:0000313" key="4">
    <source>
        <dbReference type="EMBL" id="KAJ8019475.1"/>
    </source>
</evidence>
<name>A0A9Q1BAE8_HOLLE</name>
<protein>
    <recommendedName>
        <fullName evidence="3">Ig-like domain-containing protein</fullName>
    </recommendedName>
</protein>
<sequence>MCVICSHGTFNLRNQRENEVIYVGETITLECRAPSDVRNPRFRLLDSQNNVAVDRGFTPVVEGHFGYPSQGGRNFQIDIDDVSQMRYSCEISGEENFLITEEINLNVFPRISPVCFVNTSTSLIPGEIVELSCYHELTGVLDSEIEWRQILKNGSVKEQLTSDYSSLINSFKRKYSTHVRASISDDGSKFECVIMDSGAENTCTTGVISVQNNQEVELMFSGQDIFLPLDKGDNLFVTCSSSDSNYIVSWRETTGYQDSEVIVSVINMDTIFIAIPINTVLMSGTVLNFVCMASREGNNIASRVLTVNVLFASVPIPSTTTAMAASTPLQVMLIFSPDTVPPLDRGDIRIIECASSDSSYDISWVNTVDDAKAVVDVIGNTIIVSIPMDTTLVSGDVLNFVCLATLSGVTVSRPLTIDVIFTSTTTNEPIYPSTPKISTARTMSPIDDNTMKSYPDNEQDTNGGNDLDGGTNTEQDSVGTDFTIFIVIAGVVAVILVAIIVIILIAICMTKQADHLTQEERKFGNAAYDSNDSGATSVRYTSVQKISMNDPGPNVVPYNDVSRERHVIEIDEDEIYDDSKDWRSSSEL</sequence>
<evidence type="ECO:0000259" key="3">
    <source>
        <dbReference type="PROSITE" id="PS50835"/>
    </source>
</evidence>
<accession>A0A9Q1BAE8</accession>
<dbReference type="PROSITE" id="PS50835">
    <property type="entry name" value="IG_LIKE"/>
    <property type="match status" value="1"/>
</dbReference>
<feature type="domain" description="Ig-like" evidence="3">
    <location>
        <begin position="109"/>
        <end position="209"/>
    </location>
</feature>
<evidence type="ECO:0000256" key="2">
    <source>
        <dbReference type="SAM" id="Phobius"/>
    </source>
</evidence>
<dbReference type="Proteomes" id="UP001152320">
    <property type="component" value="Chromosome 23"/>
</dbReference>
<keyword evidence="5" id="KW-1185">Reference proteome</keyword>
<reference evidence="4" key="1">
    <citation type="submission" date="2021-10" db="EMBL/GenBank/DDBJ databases">
        <title>Tropical sea cucumber genome reveals ecological adaptation and Cuvierian tubules defense mechanism.</title>
        <authorList>
            <person name="Chen T."/>
        </authorList>
    </citation>
    <scope>NUCLEOTIDE SEQUENCE</scope>
    <source>
        <strain evidence="4">Nanhai2018</strain>
        <tissue evidence="4">Muscle</tissue>
    </source>
</reference>
<gene>
    <name evidence="4" type="ORF">HOLleu_41091</name>
</gene>
<dbReference type="AlphaFoldDB" id="A0A9Q1BAE8"/>
<feature type="transmembrane region" description="Helical" evidence="2">
    <location>
        <begin position="482"/>
        <end position="507"/>
    </location>
</feature>
<keyword evidence="2" id="KW-1133">Transmembrane helix</keyword>
<feature type="compositionally biased region" description="Low complexity" evidence="1">
    <location>
        <begin position="460"/>
        <end position="473"/>
    </location>
</feature>
<dbReference type="InterPro" id="IPR007110">
    <property type="entry name" value="Ig-like_dom"/>
</dbReference>
<comment type="caution">
    <text evidence="4">The sequence shown here is derived from an EMBL/GenBank/DDBJ whole genome shotgun (WGS) entry which is preliminary data.</text>
</comment>
<evidence type="ECO:0000313" key="5">
    <source>
        <dbReference type="Proteomes" id="UP001152320"/>
    </source>
</evidence>
<organism evidence="4 5">
    <name type="scientific">Holothuria leucospilota</name>
    <name type="common">Black long sea cucumber</name>
    <name type="synonym">Mertensiothuria leucospilota</name>
    <dbReference type="NCBI Taxonomy" id="206669"/>
    <lineage>
        <taxon>Eukaryota</taxon>
        <taxon>Metazoa</taxon>
        <taxon>Echinodermata</taxon>
        <taxon>Eleutherozoa</taxon>
        <taxon>Echinozoa</taxon>
        <taxon>Holothuroidea</taxon>
        <taxon>Aspidochirotacea</taxon>
        <taxon>Aspidochirotida</taxon>
        <taxon>Holothuriidae</taxon>
        <taxon>Holothuria</taxon>
    </lineage>
</organism>